<feature type="non-terminal residue" evidence="3">
    <location>
        <position position="1"/>
    </location>
</feature>
<accession>A0A9W8B178</accession>
<feature type="region of interest" description="Disordered" evidence="1">
    <location>
        <begin position="219"/>
        <end position="243"/>
    </location>
</feature>
<feature type="region of interest" description="Disordered" evidence="1">
    <location>
        <begin position="263"/>
        <end position="331"/>
    </location>
</feature>
<dbReference type="EMBL" id="JANBQB010001671">
    <property type="protein sequence ID" value="KAJ1970680.1"/>
    <property type="molecule type" value="Genomic_DNA"/>
</dbReference>
<dbReference type="Pfam" id="PF02752">
    <property type="entry name" value="Arrestin_C"/>
    <property type="match status" value="1"/>
</dbReference>
<protein>
    <recommendedName>
        <fullName evidence="2">Arrestin C-terminal-like domain-containing protein</fullName>
    </recommendedName>
</protein>
<evidence type="ECO:0000259" key="2">
    <source>
        <dbReference type="Pfam" id="PF02752"/>
    </source>
</evidence>
<feature type="domain" description="Arrestin C-terminal-like" evidence="2">
    <location>
        <begin position="11"/>
        <end position="95"/>
    </location>
</feature>
<reference evidence="3" key="1">
    <citation type="submission" date="2022-07" db="EMBL/GenBank/DDBJ databases">
        <title>Phylogenomic reconstructions and comparative analyses of Kickxellomycotina fungi.</title>
        <authorList>
            <person name="Reynolds N.K."/>
            <person name="Stajich J.E."/>
            <person name="Barry K."/>
            <person name="Grigoriev I.V."/>
            <person name="Crous P."/>
            <person name="Smith M.E."/>
        </authorList>
    </citation>
    <scope>NUCLEOTIDE SEQUENCE</scope>
    <source>
        <strain evidence="3">RSA 567</strain>
    </source>
</reference>
<proteinExistence type="predicted"/>
<feature type="compositionally biased region" description="Polar residues" evidence="1">
    <location>
        <begin position="280"/>
        <end position="309"/>
    </location>
</feature>
<gene>
    <name evidence="3" type="ORF">H4R34_005986</name>
</gene>
<dbReference type="AlphaFoldDB" id="A0A9W8B178"/>
<feature type="compositionally biased region" description="Polar residues" evidence="1">
    <location>
        <begin position="219"/>
        <end position="236"/>
    </location>
</feature>
<comment type="caution">
    <text evidence="3">The sequence shown here is derived from an EMBL/GenBank/DDBJ whole genome shotgun (WGS) entry which is preliminary data.</text>
</comment>
<evidence type="ECO:0000313" key="3">
    <source>
        <dbReference type="EMBL" id="KAJ1970680.1"/>
    </source>
</evidence>
<name>A0A9W8B178_9FUNG</name>
<evidence type="ECO:0000313" key="4">
    <source>
        <dbReference type="Proteomes" id="UP001151582"/>
    </source>
</evidence>
<evidence type="ECO:0000256" key="1">
    <source>
        <dbReference type="SAM" id="MobiDB-lite"/>
    </source>
</evidence>
<sequence length="331" mass="36097">YNYYRNPATDQHKRIARITKKTKLPVSREIADTGVFETTAYLQVPQPTSLGESKDIIQDCETRLMKIRHKVKVGIQVQKGELHGTILVTLPITITPATLDNLLADPPMYQEHGCPQEGELVDESTFLTPATSPYLSATTSPDWVALPPPPFSDTLATTRGNRGLNYASAPVSPRSSRENLVVLGKAPELSTSNVARHHRHRTVPGTLRPASLVMTLTSSHGSSTSRLQHSHYQTLDQPPPCYPAAGRLNSGWMLGDDDALNTPPPYHSSTGGHSHYPLACSTSNSSTPQEMNTSSRPSSDSRGAGSQDSPDYFTHPHRNSSDSNHANIVTY</sequence>
<feature type="compositionally biased region" description="Polar residues" evidence="1">
    <location>
        <begin position="321"/>
        <end position="331"/>
    </location>
</feature>
<organism evidence="3 4">
    <name type="scientific">Dimargaris verticillata</name>
    <dbReference type="NCBI Taxonomy" id="2761393"/>
    <lineage>
        <taxon>Eukaryota</taxon>
        <taxon>Fungi</taxon>
        <taxon>Fungi incertae sedis</taxon>
        <taxon>Zoopagomycota</taxon>
        <taxon>Kickxellomycotina</taxon>
        <taxon>Dimargaritomycetes</taxon>
        <taxon>Dimargaritales</taxon>
        <taxon>Dimargaritaceae</taxon>
        <taxon>Dimargaris</taxon>
    </lineage>
</organism>
<dbReference type="InterPro" id="IPR011022">
    <property type="entry name" value="Arrestin_C-like"/>
</dbReference>
<keyword evidence="4" id="KW-1185">Reference proteome</keyword>
<dbReference type="Proteomes" id="UP001151582">
    <property type="component" value="Unassembled WGS sequence"/>
</dbReference>